<dbReference type="OrthoDB" id="310853at2759"/>
<dbReference type="GO" id="GO:0006281">
    <property type="term" value="P:DNA repair"/>
    <property type="evidence" value="ECO:0007669"/>
    <property type="project" value="TreeGrafter"/>
</dbReference>
<protein>
    <submittedName>
        <fullName evidence="6">Timeless protein</fullName>
    </submittedName>
</protein>
<keyword evidence="2" id="KW-0236">DNA replication inhibitor</keyword>
<name>A0A4P9XX25_9FUNG</name>
<dbReference type="Pfam" id="PF04821">
    <property type="entry name" value="TIMELESS"/>
    <property type="match status" value="1"/>
</dbReference>
<evidence type="ECO:0000256" key="3">
    <source>
        <dbReference type="ARBA" id="ARBA00023242"/>
    </source>
</evidence>
<organism evidence="6 7">
    <name type="scientific">Thamnocephalis sphaerospora</name>
    <dbReference type="NCBI Taxonomy" id="78915"/>
    <lineage>
        <taxon>Eukaryota</taxon>
        <taxon>Fungi</taxon>
        <taxon>Fungi incertae sedis</taxon>
        <taxon>Zoopagomycota</taxon>
        <taxon>Zoopagomycotina</taxon>
        <taxon>Zoopagomycetes</taxon>
        <taxon>Zoopagales</taxon>
        <taxon>Sigmoideomycetaceae</taxon>
        <taxon>Thamnocephalis</taxon>
    </lineage>
</organism>
<evidence type="ECO:0000256" key="1">
    <source>
        <dbReference type="ARBA" id="ARBA00004123"/>
    </source>
</evidence>
<evidence type="ECO:0000256" key="4">
    <source>
        <dbReference type="ARBA" id="ARBA00023306"/>
    </source>
</evidence>
<dbReference type="Proteomes" id="UP000271241">
    <property type="component" value="Unassembled WGS sequence"/>
</dbReference>
<evidence type="ECO:0000259" key="5">
    <source>
        <dbReference type="Pfam" id="PF04821"/>
    </source>
</evidence>
<reference evidence="7" key="1">
    <citation type="journal article" date="2018" name="Nat. Microbiol.">
        <title>Leveraging single-cell genomics to expand the fungal tree of life.</title>
        <authorList>
            <person name="Ahrendt S.R."/>
            <person name="Quandt C.A."/>
            <person name="Ciobanu D."/>
            <person name="Clum A."/>
            <person name="Salamov A."/>
            <person name="Andreopoulos B."/>
            <person name="Cheng J.F."/>
            <person name="Woyke T."/>
            <person name="Pelin A."/>
            <person name="Henrissat B."/>
            <person name="Reynolds N.K."/>
            <person name="Benny G.L."/>
            <person name="Smith M.E."/>
            <person name="James T.Y."/>
            <person name="Grigoriev I.V."/>
        </authorList>
    </citation>
    <scope>NUCLEOTIDE SEQUENCE [LARGE SCALE GENOMIC DNA]</scope>
    <source>
        <strain evidence="7">RSA 1356</strain>
    </source>
</reference>
<gene>
    <name evidence="6" type="ORF">THASP1DRAFT_12136</name>
</gene>
<evidence type="ECO:0000256" key="2">
    <source>
        <dbReference type="ARBA" id="ARBA00022880"/>
    </source>
</evidence>
<dbReference type="AlphaFoldDB" id="A0A4P9XX25"/>
<dbReference type="GO" id="GO:0000076">
    <property type="term" value="P:DNA replication checkpoint signaling"/>
    <property type="evidence" value="ECO:0007669"/>
    <property type="project" value="TreeGrafter"/>
</dbReference>
<keyword evidence="3" id="KW-0539">Nucleus</keyword>
<dbReference type="InterPro" id="IPR006906">
    <property type="entry name" value="Timeless_N"/>
</dbReference>
<keyword evidence="7" id="KW-1185">Reference proteome</keyword>
<sequence length="149" mass="17070">MDLPISERLLNICSSLGGFEGTPESGEEARYVLGDECLDCLRDLKRYLRVDDNSEDKPVLRVLGESNVLNGDLLPILLLTCRGNTEDEELICAACIELLVPMTWPLEPQTPNRAQRLKLLWEYKYAFLRKDVLAALWSILTRWLAVEYR</sequence>
<dbReference type="PANTHER" id="PTHR22940:SF4">
    <property type="entry name" value="PROTEIN TIMELESS HOMOLOG"/>
    <property type="match status" value="1"/>
</dbReference>
<dbReference type="EMBL" id="KZ992430">
    <property type="protein sequence ID" value="RKP10983.1"/>
    <property type="molecule type" value="Genomic_DNA"/>
</dbReference>
<dbReference type="STRING" id="78915.A0A4P9XX25"/>
<comment type="subcellular location">
    <subcellularLocation>
        <location evidence="1">Nucleus</location>
    </subcellularLocation>
</comment>
<dbReference type="GO" id="GO:0003677">
    <property type="term" value="F:DNA binding"/>
    <property type="evidence" value="ECO:0007669"/>
    <property type="project" value="TreeGrafter"/>
</dbReference>
<dbReference type="PANTHER" id="PTHR22940">
    <property type="entry name" value="TIMEOUT/TIMELESS-2"/>
    <property type="match status" value="1"/>
</dbReference>
<proteinExistence type="predicted"/>
<dbReference type="GO" id="GO:0043111">
    <property type="term" value="P:replication fork arrest"/>
    <property type="evidence" value="ECO:0007669"/>
    <property type="project" value="TreeGrafter"/>
</dbReference>
<evidence type="ECO:0000313" key="6">
    <source>
        <dbReference type="EMBL" id="RKP10983.1"/>
    </source>
</evidence>
<feature type="domain" description="Timeless N-terminal" evidence="5">
    <location>
        <begin position="30"/>
        <end position="148"/>
    </location>
</feature>
<evidence type="ECO:0000313" key="7">
    <source>
        <dbReference type="Proteomes" id="UP000271241"/>
    </source>
</evidence>
<accession>A0A4P9XX25</accession>
<dbReference type="GO" id="GO:0031298">
    <property type="term" value="C:replication fork protection complex"/>
    <property type="evidence" value="ECO:0007669"/>
    <property type="project" value="TreeGrafter"/>
</dbReference>
<dbReference type="InterPro" id="IPR044998">
    <property type="entry name" value="Timeless"/>
</dbReference>
<keyword evidence="4" id="KW-0131">Cell cycle</keyword>